<dbReference type="EMBL" id="JADIKG010000013">
    <property type="protein sequence ID" value="MFK2874661.1"/>
    <property type="molecule type" value="Genomic_DNA"/>
</dbReference>
<keyword evidence="3" id="KW-1185">Reference proteome</keyword>
<feature type="signal peptide" evidence="1">
    <location>
        <begin position="1"/>
        <end position="28"/>
    </location>
</feature>
<reference evidence="2 3" key="1">
    <citation type="submission" date="2020-10" db="EMBL/GenBank/DDBJ databases">
        <title>Phylogeny of dyella-like bacteria.</title>
        <authorList>
            <person name="Fu J."/>
        </authorList>
    </citation>
    <scope>NUCLEOTIDE SEQUENCE [LARGE SCALE GENOMIC DNA]</scope>
    <source>
        <strain evidence="2 3">DHOB07</strain>
    </source>
</reference>
<accession>A0ABW8IXD0</accession>
<dbReference type="InterPro" id="IPR029068">
    <property type="entry name" value="Glyas_Bleomycin-R_OHBP_Dase"/>
</dbReference>
<evidence type="ECO:0000256" key="1">
    <source>
        <dbReference type="SAM" id="SignalP"/>
    </source>
</evidence>
<dbReference type="Proteomes" id="UP001620405">
    <property type="component" value="Unassembled WGS sequence"/>
</dbReference>
<evidence type="ECO:0000313" key="3">
    <source>
        <dbReference type="Proteomes" id="UP001620405"/>
    </source>
</evidence>
<organism evidence="2 3">
    <name type="scientific">Dyella lipolytica</name>
    <dbReference type="NCBI Taxonomy" id="1867835"/>
    <lineage>
        <taxon>Bacteria</taxon>
        <taxon>Pseudomonadati</taxon>
        <taxon>Pseudomonadota</taxon>
        <taxon>Gammaproteobacteria</taxon>
        <taxon>Lysobacterales</taxon>
        <taxon>Rhodanobacteraceae</taxon>
        <taxon>Dyella</taxon>
    </lineage>
</organism>
<dbReference type="SUPFAM" id="SSF54593">
    <property type="entry name" value="Glyoxalase/Bleomycin resistance protein/Dihydroxybiphenyl dioxygenase"/>
    <property type="match status" value="2"/>
</dbReference>
<proteinExistence type="predicted"/>
<keyword evidence="1" id="KW-0732">Signal</keyword>
<sequence>MHTPSRILTFNTWLAASLLAFFASVADAKQTNSAPSLAVGAQYDTTHVYVAPGDFDTFVNSFTATFGGKPSKRGTFNVLPVPSSTEGQYVWTPVGTLSTFAFLTPIPYPFGLERTGYLVTDMDQAIKEARAAGAEVIVDKFKDPIGLDAVIQWPGGVKMQLYWHFTAPQYGQLETVPDNRIYVSADTVDTFVHDFLRFSHGKVVSDDRQADAGEIGKPGQTYRRIRIESGFGKMQVNVTDGHLPYPFGHELTGYEVKDLDATLAKAAAAGAKVLSPRYDSSDRSSAIVQFPGGYIAEIHAPKAH</sequence>
<dbReference type="Gene3D" id="3.10.180.10">
    <property type="entry name" value="2,3-Dihydroxybiphenyl 1,2-Dioxygenase, domain 1"/>
    <property type="match status" value="1"/>
</dbReference>
<gene>
    <name evidence="2" type="ORF">ISP13_14045</name>
</gene>
<dbReference type="RefSeq" id="WP_284396775.1">
    <property type="nucleotide sequence ID" value="NZ_BSNQ01000003.1"/>
</dbReference>
<comment type="caution">
    <text evidence="2">The sequence shown here is derived from an EMBL/GenBank/DDBJ whole genome shotgun (WGS) entry which is preliminary data.</text>
</comment>
<protein>
    <submittedName>
        <fullName evidence="2">Glyoxalase</fullName>
    </submittedName>
</protein>
<evidence type="ECO:0000313" key="2">
    <source>
        <dbReference type="EMBL" id="MFK2874661.1"/>
    </source>
</evidence>
<name>A0ABW8IXD0_9GAMM</name>
<feature type="chain" id="PRO_5046363297" evidence="1">
    <location>
        <begin position="29"/>
        <end position="304"/>
    </location>
</feature>